<dbReference type="SUPFAM" id="SSF50494">
    <property type="entry name" value="Trypsin-like serine proteases"/>
    <property type="match status" value="1"/>
</dbReference>
<dbReference type="InterPro" id="IPR009003">
    <property type="entry name" value="Peptidase_S1_PA"/>
</dbReference>
<protein>
    <recommendedName>
        <fullName evidence="3">Peptidase S1 domain-containing protein</fullName>
    </recommendedName>
</protein>
<accession>A0A840R2L2</accession>
<reference evidence="1 2" key="1">
    <citation type="submission" date="2020-08" db="EMBL/GenBank/DDBJ databases">
        <title>Genomic Encyclopedia of Type Strains, Phase IV (KMG-IV): sequencing the most valuable type-strain genomes for metagenomic binning, comparative biology and taxonomic classification.</title>
        <authorList>
            <person name="Goeker M."/>
        </authorList>
    </citation>
    <scope>NUCLEOTIDE SEQUENCE [LARGE SCALE GENOMIC DNA]</scope>
    <source>
        <strain evidence="1 2">DSM 25701</strain>
    </source>
</reference>
<evidence type="ECO:0000313" key="1">
    <source>
        <dbReference type="EMBL" id="MBB5186641.1"/>
    </source>
</evidence>
<name>A0A840R2L2_9GAMM</name>
<dbReference type="Proteomes" id="UP000536640">
    <property type="component" value="Unassembled WGS sequence"/>
</dbReference>
<organism evidence="1 2">
    <name type="scientific">Zhongshania antarctica</name>
    <dbReference type="NCBI Taxonomy" id="641702"/>
    <lineage>
        <taxon>Bacteria</taxon>
        <taxon>Pseudomonadati</taxon>
        <taxon>Pseudomonadota</taxon>
        <taxon>Gammaproteobacteria</taxon>
        <taxon>Cellvibrionales</taxon>
        <taxon>Spongiibacteraceae</taxon>
        <taxon>Zhongshania</taxon>
    </lineage>
</organism>
<gene>
    <name evidence="1" type="ORF">HNQ57_000902</name>
</gene>
<comment type="caution">
    <text evidence="1">The sequence shown here is derived from an EMBL/GenBank/DDBJ whole genome shotgun (WGS) entry which is preliminary data.</text>
</comment>
<dbReference type="EMBL" id="JACHHW010000002">
    <property type="protein sequence ID" value="MBB5186641.1"/>
    <property type="molecule type" value="Genomic_DNA"/>
</dbReference>
<dbReference type="AlphaFoldDB" id="A0A840R2L2"/>
<dbReference type="RefSeq" id="WP_184461415.1">
    <property type="nucleotide sequence ID" value="NZ_JACHHW010000002.1"/>
</dbReference>
<sequence length="239" mass="27049">MRSTPKILSSTKPVLYETGYADWPYAFAGSCFPIRWGRKLYIVSAYHCYENHQVKPEDTLYPLPEDDWRFLGFCSKTRGKDRESLDSKHHDQIVIEVCANLHPARELESVEAIDVSKPNGTISLDDPSLKDVWLRGYMFANPEHKIDYEEGKISQQAYVTNGVVSSRRSLFEHCHMLKVKTPCPKACSPKGMSGSPVYGEDSDGNVKYAGTVIEFNSHTDEYLIIDFSILVETLRSANA</sequence>
<keyword evidence="2" id="KW-1185">Reference proteome</keyword>
<proteinExistence type="predicted"/>
<evidence type="ECO:0008006" key="3">
    <source>
        <dbReference type="Google" id="ProtNLM"/>
    </source>
</evidence>
<evidence type="ECO:0000313" key="2">
    <source>
        <dbReference type="Proteomes" id="UP000536640"/>
    </source>
</evidence>